<protein>
    <submittedName>
        <fullName evidence="2">Uncharacterized protein</fullName>
    </submittedName>
</protein>
<dbReference type="EMBL" id="GL376628">
    <property type="status" value="NOT_ANNOTATED_CDS"/>
    <property type="molecule type" value="Genomic_DNA"/>
</dbReference>
<dbReference type="AlphaFoldDB" id="K3WCW7"/>
<proteinExistence type="predicted"/>
<dbReference type="VEuPathDB" id="FungiDB:PYU1_G002805"/>
<organism evidence="2 3">
    <name type="scientific">Globisporangium ultimum (strain ATCC 200006 / CBS 805.95 / DAOM BR144)</name>
    <name type="common">Pythium ultimum</name>
    <dbReference type="NCBI Taxonomy" id="431595"/>
    <lineage>
        <taxon>Eukaryota</taxon>
        <taxon>Sar</taxon>
        <taxon>Stramenopiles</taxon>
        <taxon>Oomycota</taxon>
        <taxon>Peronosporomycetes</taxon>
        <taxon>Pythiales</taxon>
        <taxon>Pythiaceae</taxon>
        <taxon>Globisporangium</taxon>
    </lineage>
</organism>
<feature type="compositionally biased region" description="Basic and acidic residues" evidence="1">
    <location>
        <begin position="148"/>
        <end position="166"/>
    </location>
</feature>
<feature type="compositionally biased region" description="Basic and acidic residues" evidence="1">
    <location>
        <begin position="226"/>
        <end position="235"/>
    </location>
</feature>
<dbReference type="HOGENOM" id="CLU_1017325_0_0_1"/>
<evidence type="ECO:0000256" key="1">
    <source>
        <dbReference type="SAM" id="MobiDB-lite"/>
    </source>
</evidence>
<dbReference type="InParanoid" id="K3WCW7"/>
<dbReference type="Proteomes" id="UP000019132">
    <property type="component" value="Unassembled WGS sequence"/>
</dbReference>
<name>K3WCW7_GLOUD</name>
<sequence>MAFYVRLLWEFQDVVEKRMEAVPNEKGVQAFSLFPVSTNYSRAHIKINGTTLAGFYSRIQQRVPEYRWDLPSVSLSVRSFKENRWTVMRRAFDIAQFETRLSECPLSKAEFAQLSVEEKYEHASHLFANQVTTDGYSASVLMYRPMTEEEKADKESEKKYEEKADKGPVVPPGYVPNVMIGLDPGMRAICTATSGRNLKAIDLREEEEDANRDVRIEGINEEEEERSTSLDKKTEGASPSQWPRYRQRDHSRVPPLGRVQPLSSMERGSEETPS</sequence>
<reference evidence="3" key="1">
    <citation type="journal article" date="2010" name="Genome Biol.">
        <title>Genome sequence of the necrotrophic plant pathogen Pythium ultimum reveals original pathogenicity mechanisms and effector repertoire.</title>
        <authorList>
            <person name="Levesque C.A."/>
            <person name="Brouwer H."/>
            <person name="Cano L."/>
            <person name="Hamilton J.P."/>
            <person name="Holt C."/>
            <person name="Huitema E."/>
            <person name="Raffaele S."/>
            <person name="Robideau G.P."/>
            <person name="Thines M."/>
            <person name="Win J."/>
            <person name="Zerillo M.M."/>
            <person name="Beakes G.W."/>
            <person name="Boore J.L."/>
            <person name="Busam D."/>
            <person name="Dumas B."/>
            <person name="Ferriera S."/>
            <person name="Fuerstenberg S.I."/>
            <person name="Gachon C.M."/>
            <person name="Gaulin E."/>
            <person name="Govers F."/>
            <person name="Grenville-Briggs L."/>
            <person name="Horner N."/>
            <person name="Hostetler J."/>
            <person name="Jiang R.H."/>
            <person name="Johnson J."/>
            <person name="Krajaejun T."/>
            <person name="Lin H."/>
            <person name="Meijer H.J."/>
            <person name="Moore B."/>
            <person name="Morris P."/>
            <person name="Phuntmart V."/>
            <person name="Puiu D."/>
            <person name="Shetty J."/>
            <person name="Stajich J.E."/>
            <person name="Tripathy S."/>
            <person name="Wawra S."/>
            <person name="van West P."/>
            <person name="Whitty B.R."/>
            <person name="Coutinho P.M."/>
            <person name="Henrissat B."/>
            <person name="Martin F."/>
            <person name="Thomas P.D."/>
            <person name="Tyler B.M."/>
            <person name="De Vries R.P."/>
            <person name="Kamoun S."/>
            <person name="Yandell M."/>
            <person name="Tisserat N."/>
            <person name="Buell C.R."/>
        </authorList>
    </citation>
    <scope>NUCLEOTIDE SEQUENCE</scope>
    <source>
        <strain evidence="3">DAOM:BR144</strain>
    </source>
</reference>
<feature type="region of interest" description="Disordered" evidence="1">
    <location>
        <begin position="148"/>
        <end position="168"/>
    </location>
</feature>
<keyword evidence="3" id="KW-1185">Reference proteome</keyword>
<reference evidence="3" key="2">
    <citation type="submission" date="2010-04" db="EMBL/GenBank/DDBJ databases">
        <authorList>
            <person name="Buell R."/>
            <person name="Hamilton J."/>
            <person name="Hostetler J."/>
        </authorList>
    </citation>
    <scope>NUCLEOTIDE SEQUENCE [LARGE SCALE GENOMIC DNA]</scope>
    <source>
        <strain evidence="3">DAOM:BR144</strain>
    </source>
</reference>
<accession>K3WCW7</accession>
<dbReference type="EnsemblProtists" id="PYU1_T002808">
    <property type="protein sequence ID" value="PYU1_T002808"/>
    <property type="gene ID" value="PYU1_G002805"/>
</dbReference>
<evidence type="ECO:0000313" key="3">
    <source>
        <dbReference type="Proteomes" id="UP000019132"/>
    </source>
</evidence>
<evidence type="ECO:0000313" key="2">
    <source>
        <dbReference type="EnsemblProtists" id="PYU1_T002808"/>
    </source>
</evidence>
<reference evidence="2" key="3">
    <citation type="submission" date="2015-02" db="UniProtKB">
        <authorList>
            <consortium name="EnsemblProtists"/>
        </authorList>
    </citation>
    <scope>IDENTIFICATION</scope>
    <source>
        <strain evidence="2">DAOM BR144</strain>
    </source>
</reference>
<feature type="region of interest" description="Disordered" evidence="1">
    <location>
        <begin position="206"/>
        <end position="274"/>
    </location>
</feature>
<dbReference type="eggNOG" id="ENOG502SRRY">
    <property type="taxonomic scope" value="Eukaryota"/>
</dbReference>